<dbReference type="Proteomes" id="UP000198386">
    <property type="component" value="Unassembled WGS sequence"/>
</dbReference>
<keyword evidence="2" id="KW-1133">Transmembrane helix</keyword>
<sequence length="179" mass="18418">MSLGRVNGDPRWAEPLGTSAGRVRDGPTLPAVPTADQRVPAHHGERGSALPFVLVCWLVAVFMALGAIAASDAFLERQDLQAACDGAALAAANRIDEARVYATGVGTTLPLTTETARAAVADHLADGGTALDSWSAETDGTEVTVRCGRSVDLAFGWLFLGGRPLQVDAVAGARAPTLG</sequence>
<dbReference type="EMBL" id="FZOH01000001">
    <property type="protein sequence ID" value="SNR85392.1"/>
    <property type="molecule type" value="Genomic_DNA"/>
</dbReference>
<organism evidence="4 5">
    <name type="scientific">Geodermatophilus saharensis</name>
    <dbReference type="NCBI Taxonomy" id="1137994"/>
    <lineage>
        <taxon>Bacteria</taxon>
        <taxon>Bacillati</taxon>
        <taxon>Actinomycetota</taxon>
        <taxon>Actinomycetes</taxon>
        <taxon>Geodermatophilales</taxon>
        <taxon>Geodermatophilaceae</taxon>
        <taxon>Geodermatophilus</taxon>
    </lineage>
</organism>
<dbReference type="InterPro" id="IPR028087">
    <property type="entry name" value="Tad_N"/>
</dbReference>
<dbReference type="AlphaFoldDB" id="A0A238ZQH2"/>
<keyword evidence="5" id="KW-1185">Reference proteome</keyword>
<evidence type="ECO:0000256" key="1">
    <source>
        <dbReference type="SAM" id="MobiDB-lite"/>
    </source>
</evidence>
<evidence type="ECO:0000313" key="4">
    <source>
        <dbReference type="EMBL" id="SNR85392.1"/>
    </source>
</evidence>
<gene>
    <name evidence="4" type="ORF">SAMN04488107_0239</name>
</gene>
<feature type="domain" description="Putative Flp pilus-assembly TadG-like N-terminal" evidence="3">
    <location>
        <begin position="47"/>
        <end position="93"/>
    </location>
</feature>
<feature type="transmembrane region" description="Helical" evidence="2">
    <location>
        <begin position="49"/>
        <end position="70"/>
    </location>
</feature>
<dbReference type="Pfam" id="PF13400">
    <property type="entry name" value="Tad"/>
    <property type="match status" value="1"/>
</dbReference>
<name>A0A238ZQH2_9ACTN</name>
<evidence type="ECO:0000313" key="5">
    <source>
        <dbReference type="Proteomes" id="UP000198386"/>
    </source>
</evidence>
<protein>
    <submittedName>
        <fullName evidence="4">Putative Flp pilus-assembly TadE/G-like</fullName>
    </submittedName>
</protein>
<evidence type="ECO:0000256" key="2">
    <source>
        <dbReference type="SAM" id="Phobius"/>
    </source>
</evidence>
<feature type="region of interest" description="Disordered" evidence="1">
    <location>
        <begin position="1"/>
        <end position="43"/>
    </location>
</feature>
<evidence type="ECO:0000259" key="3">
    <source>
        <dbReference type="Pfam" id="PF13400"/>
    </source>
</evidence>
<reference evidence="5" key="1">
    <citation type="submission" date="2017-06" db="EMBL/GenBank/DDBJ databases">
        <authorList>
            <person name="Varghese N."/>
            <person name="Submissions S."/>
        </authorList>
    </citation>
    <scope>NUCLEOTIDE SEQUENCE [LARGE SCALE GENOMIC DNA]</scope>
    <source>
        <strain evidence="5">DSM 45423</strain>
    </source>
</reference>
<keyword evidence="2" id="KW-0812">Transmembrane</keyword>
<keyword evidence="2" id="KW-0472">Membrane</keyword>
<proteinExistence type="predicted"/>
<accession>A0A238ZQH2</accession>